<feature type="transmembrane region" description="Helical" evidence="1">
    <location>
        <begin position="49"/>
        <end position="69"/>
    </location>
</feature>
<reference evidence="3" key="1">
    <citation type="submission" date="2015-09" db="EMBL/GenBank/DDBJ databases">
        <authorList>
            <consortium name="Pathogen Informatics"/>
        </authorList>
    </citation>
    <scope>NUCLEOTIDE SEQUENCE [LARGE SCALE GENOMIC DNA]</scope>
    <source>
        <strain evidence="3">Lake Konstanz</strain>
    </source>
</reference>
<dbReference type="VEuPathDB" id="TriTrypDB:BSAL_05465"/>
<gene>
    <name evidence="2" type="ORF">BSAL_05465</name>
</gene>
<dbReference type="EMBL" id="CYKH01000903">
    <property type="protein sequence ID" value="CUG61413.1"/>
    <property type="molecule type" value="Genomic_DNA"/>
</dbReference>
<evidence type="ECO:0000256" key="1">
    <source>
        <dbReference type="SAM" id="Phobius"/>
    </source>
</evidence>
<proteinExistence type="predicted"/>
<keyword evidence="3" id="KW-1185">Reference proteome</keyword>
<organism evidence="2 3">
    <name type="scientific">Bodo saltans</name>
    <name type="common">Flagellated protozoan</name>
    <dbReference type="NCBI Taxonomy" id="75058"/>
    <lineage>
        <taxon>Eukaryota</taxon>
        <taxon>Discoba</taxon>
        <taxon>Euglenozoa</taxon>
        <taxon>Kinetoplastea</taxon>
        <taxon>Metakinetoplastina</taxon>
        <taxon>Eubodonida</taxon>
        <taxon>Bodonidae</taxon>
        <taxon>Bodo</taxon>
    </lineage>
</organism>
<protein>
    <submittedName>
        <fullName evidence="2">Transmembrane protein, putative</fullName>
    </submittedName>
</protein>
<evidence type="ECO:0000313" key="3">
    <source>
        <dbReference type="Proteomes" id="UP000051952"/>
    </source>
</evidence>
<dbReference type="Proteomes" id="UP000051952">
    <property type="component" value="Unassembled WGS sequence"/>
</dbReference>
<sequence>MRLKVKSNDCVQFSSAFVCLRLVSSSYHILPTNRRKFVAENVVLTNVLSTLSPSFSFSASFFVFIFTFLRETPLHFSLVLERCNPAHRRRQHTSDAQLGIHAQPPSLIILFFFHEPSYAPLSAPHCRDL</sequence>
<keyword evidence="1" id="KW-1133">Transmembrane helix</keyword>
<evidence type="ECO:0000313" key="2">
    <source>
        <dbReference type="EMBL" id="CUG61413.1"/>
    </source>
</evidence>
<keyword evidence="1 2" id="KW-0812">Transmembrane</keyword>
<dbReference type="AlphaFoldDB" id="A0A0S4J290"/>
<keyword evidence="1" id="KW-0472">Membrane</keyword>
<name>A0A0S4J290_BODSA</name>
<accession>A0A0S4J290</accession>